<dbReference type="SMART" id="SM01005">
    <property type="entry name" value="Ala_racemase_C"/>
    <property type="match status" value="1"/>
</dbReference>
<proteinExistence type="inferred from homology"/>
<dbReference type="GO" id="GO:0030170">
    <property type="term" value="F:pyridoxal phosphate binding"/>
    <property type="evidence" value="ECO:0007669"/>
    <property type="project" value="UniProtKB-UniRule"/>
</dbReference>
<dbReference type="FunFam" id="2.40.37.10:FF:000002">
    <property type="entry name" value="Alanine racemase"/>
    <property type="match status" value="1"/>
</dbReference>
<dbReference type="InterPro" id="IPR011079">
    <property type="entry name" value="Ala_racemase_C"/>
</dbReference>
<dbReference type="PANTHER" id="PTHR30511">
    <property type="entry name" value="ALANINE RACEMASE"/>
    <property type="match status" value="1"/>
</dbReference>
<dbReference type="Gene3D" id="3.20.20.10">
    <property type="entry name" value="Alanine racemase"/>
    <property type="match status" value="1"/>
</dbReference>
<comment type="pathway">
    <text evidence="8 9">Amino-acid biosynthesis; D-alanine biosynthesis; D-alanine from L-alanine: step 1/1.</text>
</comment>
<dbReference type="PANTHER" id="PTHR30511:SF4">
    <property type="entry name" value="ALANINE RACEMASE, BIOSYNTHETIC"/>
    <property type="match status" value="1"/>
</dbReference>
<dbReference type="OrthoDB" id="9813814at2"/>
<dbReference type="SUPFAM" id="SSF50621">
    <property type="entry name" value="Alanine racemase C-terminal domain-like"/>
    <property type="match status" value="1"/>
</dbReference>
<evidence type="ECO:0000256" key="1">
    <source>
        <dbReference type="ARBA" id="ARBA00000316"/>
    </source>
</evidence>
<comment type="caution">
    <text evidence="13">The sequence shown here is derived from an EMBL/GenBank/DDBJ whole genome shotgun (WGS) entry which is preliminary data.</text>
</comment>
<evidence type="ECO:0000256" key="4">
    <source>
        <dbReference type="ARBA" id="ARBA00007880"/>
    </source>
</evidence>
<evidence type="ECO:0000256" key="6">
    <source>
        <dbReference type="ARBA" id="ARBA00022898"/>
    </source>
</evidence>
<dbReference type="PROSITE" id="PS00395">
    <property type="entry name" value="ALANINE_RACEMASE"/>
    <property type="match status" value="1"/>
</dbReference>
<dbReference type="Gene3D" id="2.40.37.10">
    <property type="entry name" value="Lyase, Ornithine Decarboxylase, Chain A, domain 1"/>
    <property type="match status" value="1"/>
</dbReference>
<dbReference type="NCBIfam" id="TIGR00492">
    <property type="entry name" value="alr"/>
    <property type="match status" value="1"/>
</dbReference>
<feature type="active site" description="Proton acceptor; specific for L-alanine" evidence="9">
    <location>
        <position position="264"/>
    </location>
</feature>
<evidence type="ECO:0000259" key="12">
    <source>
        <dbReference type="SMART" id="SM01005"/>
    </source>
</evidence>
<comment type="similarity">
    <text evidence="4 9">Belongs to the alanine racemase family.</text>
</comment>
<accession>A0A177NFI9</accession>
<feature type="modified residue" description="N6-(pyridoxal phosphate)lysine" evidence="9 10">
    <location>
        <position position="35"/>
    </location>
</feature>
<dbReference type="HAMAP" id="MF_01201">
    <property type="entry name" value="Ala_racemase"/>
    <property type="match status" value="1"/>
</dbReference>
<feature type="domain" description="Alanine racemase C-terminal" evidence="12">
    <location>
        <begin position="243"/>
        <end position="367"/>
    </location>
</feature>
<evidence type="ECO:0000256" key="7">
    <source>
        <dbReference type="ARBA" id="ARBA00023235"/>
    </source>
</evidence>
<feature type="binding site" evidence="9 11">
    <location>
        <position position="312"/>
    </location>
    <ligand>
        <name>substrate</name>
    </ligand>
</feature>
<comment type="function">
    <text evidence="9">Catalyzes the interconversion of L-alanine and D-alanine. May also act on other amino acids.</text>
</comment>
<dbReference type="InterPro" id="IPR009006">
    <property type="entry name" value="Ala_racemase/Decarboxylase_C"/>
</dbReference>
<dbReference type="Pfam" id="PF01168">
    <property type="entry name" value="Ala_racemase_N"/>
    <property type="match status" value="1"/>
</dbReference>
<dbReference type="EMBL" id="LUUK01000182">
    <property type="protein sequence ID" value="OAI16826.1"/>
    <property type="molecule type" value="Genomic_DNA"/>
</dbReference>
<dbReference type="InterPro" id="IPR000821">
    <property type="entry name" value="Ala_racemase"/>
</dbReference>
<dbReference type="AlphaFoldDB" id="A0A177NFI9"/>
<comment type="catalytic activity">
    <reaction evidence="1 9">
        <text>L-alanine = D-alanine</text>
        <dbReference type="Rhea" id="RHEA:20249"/>
        <dbReference type="ChEBI" id="CHEBI:57416"/>
        <dbReference type="ChEBI" id="CHEBI:57972"/>
        <dbReference type="EC" id="5.1.1.1"/>
    </reaction>
</comment>
<dbReference type="FunFam" id="3.20.20.10:FF:000002">
    <property type="entry name" value="Alanine racemase"/>
    <property type="match status" value="1"/>
</dbReference>
<dbReference type="GO" id="GO:0008784">
    <property type="term" value="F:alanine racemase activity"/>
    <property type="evidence" value="ECO:0007669"/>
    <property type="project" value="UniProtKB-UniRule"/>
</dbReference>
<reference evidence="14" key="1">
    <citation type="submission" date="2016-03" db="EMBL/GenBank/DDBJ databases">
        <authorList>
            <person name="Heylen K."/>
            <person name="De Vos P."/>
            <person name="Vekeman B."/>
        </authorList>
    </citation>
    <scope>NUCLEOTIDE SEQUENCE [LARGE SCALE GENOMIC DNA]</scope>
    <source>
        <strain evidence="14">R-45383</strain>
    </source>
</reference>
<sequence>MTPAAYVHLDLDAARHNLAQVKRYAPNNRIMAVIKANGYGHGMDRVAAALAEADGFAVARVDEGVRLREAGFTQAITVLQGFVCLDELRLMVRHKLAAVIHTPQQIGILRQLAPESEKLPVWLKMDTGMNRLGFKGGDFLAAYQALADCVAVAQPINLITHFANADDLLDDKTRRQIDVFNHAVKDFPGQRSIANSAGIIGWPNVSSNSAQVRGGDWVRPGLMLYGCSPFAGKTGADFGLRPVMSLHSRLIAVKYVAAGESVGYSGTWTCRQPTRLGVVSIGYGDGYHRHTQSGAPVLVNGRRVSLIGRVSMDMITVDLNSQPDAQPGDPVTLWGEALPVEEIARHADTIPYTLLCGITQRVQVIERSPAETFVSATTMAG</sequence>
<dbReference type="SUPFAM" id="SSF51419">
    <property type="entry name" value="PLP-binding barrel"/>
    <property type="match status" value="1"/>
</dbReference>
<comment type="cofactor">
    <cofactor evidence="2 9 10">
        <name>pyridoxal 5'-phosphate</name>
        <dbReference type="ChEBI" id="CHEBI:597326"/>
    </cofactor>
</comment>
<evidence type="ECO:0000313" key="14">
    <source>
        <dbReference type="Proteomes" id="UP000077628"/>
    </source>
</evidence>
<dbReference type="InterPro" id="IPR001608">
    <property type="entry name" value="Ala_racemase_N"/>
</dbReference>
<dbReference type="InterPro" id="IPR029066">
    <property type="entry name" value="PLP-binding_barrel"/>
</dbReference>
<keyword evidence="14" id="KW-1185">Reference proteome</keyword>
<dbReference type="GO" id="GO:0030632">
    <property type="term" value="P:D-alanine biosynthetic process"/>
    <property type="evidence" value="ECO:0007669"/>
    <property type="project" value="UniProtKB-UniRule"/>
</dbReference>
<evidence type="ECO:0000256" key="11">
    <source>
        <dbReference type="PIRSR" id="PIRSR600821-52"/>
    </source>
</evidence>
<evidence type="ECO:0000313" key="13">
    <source>
        <dbReference type="EMBL" id="OAI16826.1"/>
    </source>
</evidence>
<gene>
    <name evidence="13" type="primary">alr</name>
    <name evidence="13" type="ORF">A1355_08900</name>
</gene>
<keyword evidence="7 9" id="KW-0413">Isomerase</keyword>
<dbReference type="Proteomes" id="UP000077628">
    <property type="component" value="Unassembled WGS sequence"/>
</dbReference>
<dbReference type="STRING" id="702114.A1355_08900"/>
<evidence type="ECO:0000256" key="3">
    <source>
        <dbReference type="ARBA" id="ARBA00004752"/>
    </source>
</evidence>
<dbReference type="RefSeq" id="WP_064029943.1">
    <property type="nucleotide sequence ID" value="NZ_LUUK01000182.1"/>
</dbReference>
<feature type="binding site" evidence="9 11">
    <location>
        <position position="131"/>
    </location>
    <ligand>
        <name>substrate</name>
    </ligand>
</feature>
<evidence type="ECO:0000256" key="5">
    <source>
        <dbReference type="ARBA" id="ARBA00013089"/>
    </source>
</evidence>
<keyword evidence="6 9" id="KW-0663">Pyridoxal phosphate</keyword>
<feature type="active site" description="Proton acceptor; specific for D-alanine" evidence="9">
    <location>
        <position position="35"/>
    </location>
</feature>
<evidence type="ECO:0000256" key="2">
    <source>
        <dbReference type="ARBA" id="ARBA00001933"/>
    </source>
</evidence>
<protein>
    <recommendedName>
        <fullName evidence="5 9">Alanine racemase</fullName>
        <ecNumber evidence="5 9">5.1.1.1</ecNumber>
    </recommendedName>
</protein>
<comment type="pathway">
    <text evidence="3">Cell wall biogenesis; peptidoglycan biosynthesis.</text>
</comment>
<name>A0A177NFI9_9GAMM</name>
<evidence type="ECO:0000256" key="9">
    <source>
        <dbReference type="HAMAP-Rule" id="MF_01201"/>
    </source>
</evidence>
<evidence type="ECO:0000256" key="10">
    <source>
        <dbReference type="PIRSR" id="PIRSR600821-50"/>
    </source>
</evidence>
<dbReference type="PRINTS" id="PR00992">
    <property type="entry name" value="ALARACEMASE"/>
</dbReference>
<dbReference type="InterPro" id="IPR020622">
    <property type="entry name" value="Ala_racemase_pyridoxalP-BS"/>
</dbReference>
<dbReference type="EC" id="5.1.1.1" evidence="5 9"/>
<dbReference type="GO" id="GO:0005829">
    <property type="term" value="C:cytosol"/>
    <property type="evidence" value="ECO:0007669"/>
    <property type="project" value="TreeGrafter"/>
</dbReference>
<dbReference type="CDD" id="cd06827">
    <property type="entry name" value="PLPDE_III_AR_proteobact"/>
    <property type="match status" value="1"/>
</dbReference>
<evidence type="ECO:0000256" key="8">
    <source>
        <dbReference type="ARBA" id="ARBA00037912"/>
    </source>
</evidence>
<organism evidence="13 14">
    <name type="scientific">Methylomonas koyamae</name>
    <dbReference type="NCBI Taxonomy" id="702114"/>
    <lineage>
        <taxon>Bacteria</taxon>
        <taxon>Pseudomonadati</taxon>
        <taxon>Pseudomonadota</taxon>
        <taxon>Gammaproteobacteria</taxon>
        <taxon>Methylococcales</taxon>
        <taxon>Methylococcaceae</taxon>
        <taxon>Methylomonas</taxon>
    </lineage>
</organism>
<dbReference type="Pfam" id="PF00842">
    <property type="entry name" value="Ala_racemase_C"/>
    <property type="match status" value="1"/>
</dbReference>
<dbReference type="UniPathway" id="UPA00042">
    <property type="reaction ID" value="UER00497"/>
</dbReference>